<dbReference type="AlphaFoldDB" id="A0A6J7TWG3"/>
<name>A0A6J7TWG3_9ZZZZ</name>
<dbReference type="EMBL" id="CAFBQF010000109">
    <property type="protein sequence ID" value="CAB5056418.1"/>
    <property type="molecule type" value="Genomic_DNA"/>
</dbReference>
<organism evidence="1">
    <name type="scientific">freshwater metagenome</name>
    <dbReference type="NCBI Taxonomy" id="449393"/>
    <lineage>
        <taxon>unclassified sequences</taxon>
        <taxon>metagenomes</taxon>
        <taxon>ecological metagenomes</taxon>
    </lineage>
</organism>
<sequence>MGVGVEVGVALGVGVGVALGVGAATGVRVGTGLGRATPLFHTNFFPLLMQVNFVLPDTETCPTLVQVAPGLTTAAAVVTPVIKAMESGRAISTRRIV</sequence>
<evidence type="ECO:0000313" key="1">
    <source>
        <dbReference type="EMBL" id="CAB5056418.1"/>
    </source>
</evidence>
<protein>
    <submittedName>
        <fullName evidence="1">Unannotated protein</fullName>
    </submittedName>
</protein>
<proteinExistence type="predicted"/>
<reference evidence="1" key="1">
    <citation type="submission" date="2020-05" db="EMBL/GenBank/DDBJ databases">
        <authorList>
            <person name="Chiriac C."/>
            <person name="Salcher M."/>
            <person name="Ghai R."/>
            <person name="Kavagutti S V."/>
        </authorList>
    </citation>
    <scope>NUCLEOTIDE SEQUENCE</scope>
</reference>
<accession>A0A6J7TWG3</accession>
<gene>
    <name evidence="1" type="ORF">UFOPK4295_01474</name>
</gene>